<dbReference type="EMBL" id="JAIRAU010000015">
    <property type="protein sequence ID" value="MBZ5710285.1"/>
    <property type="molecule type" value="Genomic_DNA"/>
</dbReference>
<evidence type="ECO:0000256" key="3">
    <source>
        <dbReference type="ARBA" id="ARBA00022448"/>
    </source>
</evidence>
<feature type="transmembrane region" description="Helical" evidence="8">
    <location>
        <begin position="194"/>
        <end position="213"/>
    </location>
</feature>
<dbReference type="Pfam" id="PF01235">
    <property type="entry name" value="Na_Ala_symp"/>
    <property type="match status" value="1"/>
</dbReference>
<feature type="transmembrane region" description="Helical" evidence="8">
    <location>
        <begin position="536"/>
        <end position="556"/>
    </location>
</feature>
<sequence>METLRIVFNDWLTPVNAVLWHDSVLYAVLAVGLLFTVWSGFCQYHALTHGVKVIRGDYDRPGAPGAISHFQALSAALSATVGLGNIGGVAVAITLGGPGAVFWMWIVGLAGMALKTVEVTLSMLYRRVDNPDEPNGGPMWVADDGLAQRSDKLRPVGRGLGVLFCITLLISTITGGNMFQAWNVGIVTEESFGVPQQVAGLVLALLVGLVILGGIKRIGAVAGKLVPAMCILYLAAALYVLAVHVADIPEMLRLIVASAFSPAEATGAFVGGTSGAAFVWGMKRALFSSEAGQGTSPIAHCAARTDEPVREGVVAGLEPFIDTIVVCTLTSLVVLASGAWCREGETTLPAPPAAVEIEPGCWDLSDTPLPEKHPAALAIAGSDWRERDAVFMLARYGSIDPATGGDLQRVTGTVVLGAGDRLYVNWDPVGSAAAPLARAPALAGLDVYKDYVGAALTSHAFDRVAPGLGKWLVAVASWLFAVSTMISYAYYGEQGMVYMAGRRSIVPYKIVYCLSILLACAGWIRSETELDNITSVGTGVMLWVNIPITLLFAGVAMRAYRGYFARVRAARRP</sequence>
<keyword evidence="7 8" id="KW-0472">Membrane</keyword>
<keyword evidence="4 8" id="KW-1003">Cell membrane</keyword>
<comment type="caution">
    <text evidence="9">The sequence shown here is derived from an EMBL/GenBank/DDBJ whole genome shotgun (WGS) entry which is preliminary data.</text>
</comment>
<keyword evidence="5 8" id="KW-0812">Transmembrane</keyword>
<evidence type="ECO:0000256" key="4">
    <source>
        <dbReference type="ARBA" id="ARBA00022475"/>
    </source>
</evidence>
<dbReference type="InterPro" id="IPR001463">
    <property type="entry name" value="Na/Ala_symport"/>
</dbReference>
<comment type="subcellular location">
    <subcellularLocation>
        <location evidence="1 8">Cell membrane</location>
        <topology evidence="1 8">Multi-pass membrane protein</topology>
    </subcellularLocation>
</comment>
<evidence type="ECO:0000256" key="1">
    <source>
        <dbReference type="ARBA" id="ARBA00004651"/>
    </source>
</evidence>
<feature type="transmembrane region" description="Helical" evidence="8">
    <location>
        <begin position="504"/>
        <end position="524"/>
    </location>
</feature>
<keyword evidence="10" id="KW-1185">Reference proteome</keyword>
<proteinExistence type="inferred from homology"/>
<name>A0ABS7TPY8_9BACT</name>
<comment type="similarity">
    <text evidence="2 8">Belongs to the alanine or glycine:cation symporter (AGCS) (TC 2.A.25) family.</text>
</comment>
<dbReference type="PANTHER" id="PTHR30330">
    <property type="entry name" value="AGSS FAMILY TRANSPORTER, SODIUM-ALANINE"/>
    <property type="match status" value="1"/>
</dbReference>
<keyword evidence="6 8" id="KW-1133">Transmembrane helix</keyword>
<feature type="transmembrane region" description="Helical" evidence="8">
    <location>
        <begin position="159"/>
        <end position="182"/>
    </location>
</feature>
<feature type="transmembrane region" description="Helical" evidence="8">
    <location>
        <begin position="68"/>
        <end position="94"/>
    </location>
</feature>
<keyword evidence="8" id="KW-0769">Symport</keyword>
<evidence type="ECO:0000256" key="7">
    <source>
        <dbReference type="ARBA" id="ARBA00023136"/>
    </source>
</evidence>
<evidence type="ECO:0000313" key="9">
    <source>
        <dbReference type="EMBL" id="MBZ5710285.1"/>
    </source>
</evidence>
<feature type="transmembrane region" description="Helical" evidence="8">
    <location>
        <begin position="24"/>
        <end position="47"/>
    </location>
</feature>
<dbReference type="RefSeq" id="WP_224192053.1">
    <property type="nucleotide sequence ID" value="NZ_JAIRAU010000015.1"/>
</dbReference>
<feature type="transmembrane region" description="Helical" evidence="8">
    <location>
        <begin position="471"/>
        <end position="492"/>
    </location>
</feature>
<evidence type="ECO:0000256" key="2">
    <source>
        <dbReference type="ARBA" id="ARBA00009261"/>
    </source>
</evidence>
<feature type="transmembrane region" description="Helical" evidence="8">
    <location>
        <begin position="100"/>
        <end position="117"/>
    </location>
</feature>
<organism evidence="9 10">
    <name type="scientific">Nannocystis pusilla</name>
    <dbReference type="NCBI Taxonomy" id="889268"/>
    <lineage>
        <taxon>Bacteria</taxon>
        <taxon>Pseudomonadati</taxon>
        <taxon>Myxococcota</taxon>
        <taxon>Polyangia</taxon>
        <taxon>Nannocystales</taxon>
        <taxon>Nannocystaceae</taxon>
        <taxon>Nannocystis</taxon>
    </lineage>
</organism>
<gene>
    <name evidence="9" type="ORF">K7C98_13565</name>
</gene>
<accession>A0ABS7TPY8</accession>
<dbReference type="PRINTS" id="PR00175">
    <property type="entry name" value="NAALASMPORT"/>
</dbReference>
<keyword evidence="3 8" id="KW-0813">Transport</keyword>
<reference evidence="9" key="1">
    <citation type="submission" date="2021-08" db="EMBL/GenBank/DDBJ databases">
        <authorList>
            <person name="Stevens D.C."/>
        </authorList>
    </citation>
    <scope>NUCLEOTIDE SEQUENCE</scope>
    <source>
        <strain evidence="9">DSM 53165</strain>
    </source>
</reference>
<dbReference type="Proteomes" id="UP001139031">
    <property type="component" value="Unassembled WGS sequence"/>
</dbReference>
<evidence type="ECO:0000256" key="6">
    <source>
        <dbReference type="ARBA" id="ARBA00022989"/>
    </source>
</evidence>
<dbReference type="PANTHER" id="PTHR30330:SF3">
    <property type="entry name" value="TRANSCRIPTIONAL REGULATOR, LRP FAMILY"/>
    <property type="match status" value="1"/>
</dbReference>
<feature type="transmembrane region" description="Helical" evidence="8">
    <location>
        <begin position="225"/>
        <end position="246"/>
    </location>
</feature>
<evidence type="ECO:0000256" key="8">
    <source>
        <dbReference type="RuleBase" id="RU363064"/>
    </source>
</evidence>
<dbReference type="NCBIfam" id="TIGR00835">
    <property type="entry name" value="agcS"/>
    <property type="match status" value="1"/>
</dbReference>
<evidence type="ECO:0000313" key="10">
    <source>
        <dbReference type="Proteomes" id="UP001139031"/>
    </source>
</evidence>
<evidence type="ECO:0000256" key="5">
    <source>
        <dbReference type="ARBA" id="ARBA00022692"/>
    </source>
</evidence>
<protein>
    <submittedName>
        <fullName evidence="9">Amino acid carrier protein</fullName>
    </submittedName>
</protein>